<dbReference type="GeneID" id="25991708"/>
<dbReference type="GO" id="GO:0004386">
    <property type="term" value="F:helicase activity"/>
    <property type="evidence" value="ECO:0007669"/>
    <property type="project" value="InterPro"/>
</dbReference>
<evidence type="ECO:0000259" key="2">
    <source>
        <dbReference type="PROSITE" id="PS50800"/>
    </source>
</evidence>
<dbReference type="EMBL" id="ALBS01000096">
    <property type="protein sequence ID" value="EJT50644.1"/>
    <property type="molecule type" value="Genomic_DNA"/>
</dbReference>
<reference evidence="3 4" key="1">
    <citation type="journal article" date="2012" name="Eukaryot. Cell">
        <title>Draft genome sequence of CBS 2479, the standard type strain of Trichosporon asahii.</title>
        <authorList>
            <person name="Yang R.Y."/>
            <person name="Li H.T."/>
            <person name="Zhu H."/>
            <person name="Zhou G.P."/>
            <person name="Wang M."/>
            <person name="Wang L."/>
        </authorList>
    </citation>
    <scope>NUCLEOTIDE SEQUENCE [LARGE SCALE GENOMIC DNA]</scope>
    <source>
        <strain evidence="4">ATCC 90039 / CBS 2479 / JCM 2466 / KCTC 7840 / NCYC 2677 / UAMH 7654</strain>
    </source>
</reference>
<accession>J6F134</accession>
<dbReference type="CDD" id="cd18808">
    <property type="entry name" value="SF1_C_Upf1"/>
    <property type="match status" value="1"/>
</dbReference>
<dbReference type="InterPro" id="IPR041679">
    <property type="entry name" value="DNA2/NAM7-like_C"/>
</dbReference>
<dbReference type="AlphaFoldDB" id="J6F134"/>
<dbReference type="RefSeq" id="XP_014181818.1">
    <property type="nucleotide sequence ID" value="XM_014326343.1"/>
</dbReference>
<dbReference type="SUPFAM" id="SSF52540">
    <property type="entry name" value="P-loop containing nucleoside triphosphate hydrolases"/>
    <property type="match status" value="1"/>
</dbReference>
<dbReference type="KEGG" id="tasa:A1Q1_08196"/>
<feature type="region of interest" description="Disordered" evidence="1">
    <location>
        <begin position="489"/>
        <end position="511"/>
    </location>
</feature>
<dbReference type="Gene3D" id="3.40.50.300">
    <property type="entry name" value="P-loop containing nucleotide triphosphate hydrolases"/>
    <property type="match status" value="2"/>
</dbReference>
<evidence type="ECO:0000256" key="1">
    <source>
        <dbReference type="SAM" id="MobiDB-lite"/>
    </source>
</evidence>
<name>J6F134_TRIAS</name>
<dbReference type="Pfam" id="PF13086">
    <property type="entry name" value="AAA_11"/>
    <property type="match status" value="1"/>
</dbReference>
<feature type="compositionally biased region" description="Basic and acidic residues" evidence="1">
    <location>
        <begin position="83"/>
        <end position="95"/>
    </location>
</feature>
<dbReference type="PANTHER" id="PTHR10887">
    <property type="entry name" value="DNA2/NAM7 HELICASE FAMILY"/>
    <property type="match status" value="1"/>
</dbReference>
<dbReference type="PROSITE" id="PS50800">
    <property type="entry name" value="SAP"/>
    <property type="match status" value="1"/>
</dbReference>
<gene>
    <name evidence="3" type="ORF">A1Q1_08196</name>
</gene>
<comment type="caution">
    <text evidence="3">The sequence shown here is derived from an EMBL/GenBank/DDBJ whole genome shotgun (WGS) entry which is preliminary data.</text>
</comment>
<dbReference type="InterPro" id="IPR003034">
    <property type="entry name" value="SAP_dom"/>
</dbReference>
<dbReference type="OrthoDB" id="1879at2759"/>
<feature type="region of interest" description="Disordered" evidence="1">
    <location>
        <begin position="31"/>
        <end position="95"/>
    </location>
</feature>
<evidence type="ECO:0000313" key="3">
    <source>
        <dbReference type="EMBL" id="EJT50644.1"/>
    </source>
</evidence>
<dbReference type="HOGENOM" id="CLU_008226_0_0_1"/>
<dbReference type="Pfam" id="PF13087">
    <property type="entry name" value="AAA_12"/>
    <property type="match status" value="1"/>
</dbReference>
<protein>
    <recommendedName>
        <fullName evidence="2">SAP domain-containing protein</fullName>
    </recommendedName>
</protein>
<dbReference type="VEuPathDB" id="FungiDB:A1Q1_08196"/>
<dbReference type="InterPro" id="IPR027417">
    <property type="entry name" value="P-loop_NTPase"/>
</dbReference>
<sequence length="1174" mass="129370">MKLSFDFAFPLLTSAVRKRVATTQRSLQRPSLFPHVLGGGRPLRPRSSLEQAHRGQEEDAAEADVPIRSPERVPVRDTGSPVSRERCSADGPSLRRPEAREGWIALVQEDFDDVEPADRLRVWENFIVSAEKETLLQQQAAKLDRLSEFQSETLARLFLERVEAQTAHRCDGQCGTHYCVGERHTELVAAAHDPSDEFAERTVSCAQYYGEGRCMSCTAQRYVEGEFARDLWAQAISDIQRRDSAKAAPGRSISLAESSTTTNEAMVDSILEWLAGGPPLSELDNTCLLDVKKVSAVRQKYENLRNRRYAMRESLDLRRQVFLEDDGAPAAAAYHKLGEVEIVPTWYNLAKGGGHGRGIDVVIGSIYLTNQGHDGNALKPLLDAGQGLEVISLEEACEELYANPGPEHLLLRSKPEESRSIVDLIDQYDPAPGEDDAVLELLEYSDTFVEEHNAGFPTVFWPEAEEEDVWRLAVRVLCRAEEDCDYIFPPSDKNGPAGEHPLRPGDRLRPAPHGLRRPTLLAHTVHHAPFDLGFASAMPTSLADYDEAKVSARVELRLENRLVRSWRLPVLVSMLRSAGGCRRRGGVRASGGAVAIQPRRRRRERVPIQWSLGDRAFGALRRRARHLRRLPFGHGSAPQRAQGQVEWVTRPGLTLTLPGLPEETTERLSTAYTVVGLRHLLMAKGAPSEGPKAELSRKLAEFQDGPDLDLVEPSSSLDFIELMETYPRRACSVGEARGASSSRERGLATSGRRSYRGCAEEHRGRFAKTRQQVHARLSLVVFDEAGCATEPDPLGVLQLLAALFVLIGDHQQLPPLVTSRTAAGVGYQRSTFQRLIERGSYLIFLNESAYHDRLLSADLQWLNPRKTAVRHRHWALGPVSFVMTQSHHEKVGLSVANKGVANVAVQLIVALDAIASAHDLPAPVSVQIISAYRGQLQCVKDKPSQRFLRGPEGWLVGSLVVNVSTDDSFQGQEADVVVVSTTRHSTPTSSPGFLDDLARANVALSRARKSLVILGDPVILRRLPAWSTALHSAEGYGRLESPSQVQATSAVSRGAVAQQAMCWTRFGWQEGAFSGRNGWGLMASSGYRSCPHLLTRSTRRVPISSHQPFTRSGSGSLSDALCQADKNSQAPDLGHGALSCHSACLSCGSFVTLSLFVRNGADEGQRELRRYLEE</sequence>
<evidence type="ECO:0000313" key="4">
    <source>
        <dbReference type="Proteomes" id="UP000002748"/>
    </source>
</evidence>
<dbReference type="InterPro" id="IPR047187">
    <property type="entry name" value="SF1_C_Upf1"/>
</dbReference>
<organism evidence="3 4">
    <name type="scientific">Trichosporon asahii var. asahii (strain ATCC 90039 / CBS 2479 / JCM 2466 / KCTC 7840 / NBRC 103889/ NCYC 2677 / UAMH 7654)</name>
    <name type="common">Yeast</name>
    <dbReference type="NCBI Taxonomy" id="1186058"/>
    <lineage>
        <taxon>Eukaryota</taxon>
        <taxon>Fungi</taxon>
        <taxon>Dikarya</taxon>
        <taxon>Basidiomycota</taxon>
        <taxon>Agaricomycotina</taxon>
        <taxon>Tremellomycetes</taxon>
        <taxon>Trichosporonales</taxon>
        <taxon>Trichosporonaceae</taxon>
        <taxon>Trichosporon</taxon>
    </lineage>
</organism>
<feature type="domain" description="SAP" evidence="2">
    <location>
        <begin position="669"/>
        <end position="703"/>
    </location>
</feature>
<dbReference type="Proteomes" id="UP000002748">
    <property type="component" value="Unassembled WGS sequence"/>
</dbReference>
<proteinExistence type="predicted"/>
<dbReference type="PANTHER" id="PTHR10887:SF495">
    <property type="entry name" value="HELICASE SENATAXIN ISOFORM X1-RELATED"/>
    <property type="match status" value="1"/>
</dbReference>
<feature type="compositionally biased region" description="Basic and acidic residues" evidence="1">
    <location>
        <begin position="500"/>
        <end position="509"/>
    </location>
</feature>
<dbReference type="InterPro" id="IPR041677">
    <property type="entry name" value="DNA2/NAM7_AAA_11"/>
</dbReference>
<dbReference type="InterPro" id="IPR045055">
    <property type="entry name" value="DNA2/NAM7-like"/>
</dbReference>